<evidence type="ECO:0000256" key="2">
    <source>
        <dbReference type="ARBA" id="ARBA00023224"/>
    </source>
</evidence>
<dbReference type="PROSITE" id="PS50111">
    <property type="entry name" value="CHEMOTAXIS_TRANSDUC_2"/>
    <property type="match status" value="1"/>
</dbReference>
<dbReference type="KEGG" id="caby:Cabys_934"/>
<dbReference type="PANTHER" id="PTHR32089:SF112">
    <property type="entry name" value="LYSOZYME-LIKE PROTEIN-RELATED"/>
    <property type="match status" value="1"/>
</dbReference>
<dbReference type="STRING" id="880073.Cabys_934"/>
<dbReference type="EMBL" id="CP018099">
    <property type="protein sequence ID" value="APF17685.1"/>
    <property type="molecule type" value="Genomic_DNA"/>
</dbReference>
<keyword evidence="6" id="KW-1133">Transmembrane helix</keyword>
<evidence type="ECO:0000256" key="1">
    <source>
        <dbReference type="ARBA" id="ARBA00004370"/>
    </source>
</evidence>
<dbReference type="GO" id="GO:0006935">
    <property type="term" value="P:chemotaxis"/>
    <property type="evidence" value="ECO:0007669"/>
    <property type="project" value="UniProtKB-ARBA"/>
</dbReference>
<dbReference type="SMART" id="SM00283">
    <property type="entry name" value="MA"/>
    <property type="match status" value="1"/>
</dbReference>
<accession>H1XVZ7</accession>
<dbReference type="GO" id="GO:0016020">
    <property type="term" value="C:membrane"/>
    <property type="evidence" value="ECO:0007669"/>
    <property type="project" value="UniProtKB-SubCell"/>
</dbReference>
<dbReference type="Proteomes" id="UP000183868">
    <property type="component" value="Chromosome"/>
</dbReference>
<feature type="coiled-coil region" evidence="5">
    <location>
        <begin position="528"/>
        <end position="587"/>
    </location>
</feature>
<evidence type="ECO:0000259" key="7">
    <source>
        <dbReference type="PROSITE" id="PS50111"/>
    </source>
</evidence>
<evidence type="ECO:0000259" key="8">
    <source>
        <dbReference type="PROSITE" id="PS50885"/>
    </source>
</evidence>
<keyword evidence="11" id="KW-1185">Reference proteome</keyword>
<dbReference type="InterPro" id="IPR004089">
    <property type="entry name" value="MCPsignal_dom"/>
</dbReference>
<evidence type="ECO:0000256" key="5">
    <source>
        <dbReference type="SAM" id="Coils"/>
    </source>
</evidence>
<dbReference type="RefSeq" id="WP_006928945.1">
    <property type="nucleotide sequence ID" value="NZ_CM001402.1"/>
</dbReference>
<dbReference type="SMART" id="SM00304">
    <property type="entry name" value="HAMP"/>
    <property type="match status" value="1"/>
</dbReference>
<evidence type="ECO:0000256" key="6">
    <source>
        <dbReference type="SAM" id="Phobius"/>
    </source>
</evidence>
<dbReference type="SUPFAM" id="SSF58104">
    <property type="entry name" value="Methyl-accepting chemotaxis protein (MCP) signaling domain"/>
    <property type="match status" value="1"/>
</dbReference>
<dbReference type="PROSITE" id="PS50885">
    <property type="entry name" value="HAMP"/>
    <property type="match status" value="1"/>
</dbReference>
<dbReference type="CDD" id="cd11386">
    <property type="entry name" value="MCP_signal"/>
    <property type="match status" value="1"/>
</dbReference>
<dbReference type="HOGENOM" id="CLU_459828_0_0_0"/>
<keyword evidence="6" id="KW-0472">Membrane</keyword>
<dbReference type="InterPro" id="IPR003660">
    <property type="entry name" value="HAMP_dom"/>
</dbReference>
<dbReference type="Proteomes" id="UP000004671">
    <property type="component" value="Chromosome"/>
</dbReference>
<feature type="transmembrane region" description="Helical" evidence="6">
    <location>
        <begin position="6"/>
        <end position="30"/>
    </location>
</feature>
<dbReference type="PaxDb" id="880073-Calab_2159"/>
<organism evidence="10 11">
    <name type="scientific">Caldithrix abyssi DSM 13497</name>
    <dbReference type="NCBI Taxonomy" id="880073"/>
    <lineage>
        <taxon>Bacteria</taxon>
        <taxon>Pseudomonadati</taxon>
        <taxon>Calditrichota</taxon>
        <taxon>Calditrichia</taxon>
        <taxon>Calditrichales</taxon>
        <taxon>Calditrichaceae</taxon>
        <taxon>Caldithrix</taxon>
    </lineage>
</organism>
<dbReference type="eggNOG" id="COG0840">
    <property type="taxonomic scope" value="Bacteria"/>
</dbReference>
<evidence type="ECO:0000313" key="12">
    <source>
        <dbReference type="Proteomes" id="UP000183868"/>
    </source>
</evidence>
<gene>
    <name evidence="9" type="ORF">Cabys_934</name>
    <name evidence="10" type="ORF">Calab_2159</name>
</gene>
<evidence type="ECO:0000313" key="11">
    <source>
        <dbReference type="Proteomes" id="UP000004671"/>
    </source>
</evidence>
<dbReference type="FunFam" id="1.10.287.950:FF:000001">
    <property type="entry name" value="Methyl-accepting chemotaxis sensory transducer"/>
    <property type="match status" value="1"/>
</dbReference>
<dbReference type="InParanoid" id="H1XVZ7"/>
<proteinExistence type="inferred from homology"/>
<comment type="subcellular location">
    <subcellularLocation>
        <location evidence="1">Membrane</location>
    </subcellularLocation>
</comment>
<evidence type="ECO:0000313" key="9">
    <source>
        <dbReference type="EMBL" id="APF17685.1"/>
    </source>
</evidence>
<evidence type="ECO:0000256" key="4">
    <source>
        <dbReference type="PROSITE-ProRule" id="PRU00284"/>
    </source>
</evidence>
<keyword evidence="6" id="KW-0812">Transmembrane</keyword>
<name>H1XVZ7_CALAY</name>
<dbReference type="Gene3D" id="1.10.287.950">
    <property type="entry name" value="Methyl-accepting chemotaxis protein"/>
    <property type="match status" value="1"/>
</dbReference>
<dbReference type="Pfam" id="PF00015">
    <property type="entry name" value="MCPsignal"/>
    <property type="match status" value="1"/>
</dbReference>
<dbReference type="EMBL" id="CM001402">
    <property type="protein sequence ID" value="EHO41769.1"/>
    <property type="molecule type" value="Genomic_DNA"/>
</dbReference>
<dbReference type="OrthoDB" id="9804712at2"/>
<evidence type="ECO:0000256" key="3">
    <source>
        <dbReference type="ARBA" id="ARBA00029447"/>
    </source>
</evidence>
<dbReference type="AlphaFoldDB" id="H1XVZ7"/>
<feature type="domain" description="HAMP" evidence="8">
    <location>
        <begin position="261"/>
        <end position="309"/>
    </location>
</feature>
<protein>
    <submittedName>
        <fullName evidence="9">Methyl-accepting chemotaxis protein (MCP) signaling domain-containing protein</fullName>
    </submittedName>
    <submittedName>
        <fullName evidence="10">Methyl-accepting chemotaxis sensory transducer</fullName>
    </submittedName>
</protein>
<keyword evidence="2 4" id="KW-0807">Transducer</keyword>
<sequence length="593" mass="66027" precursor="true">MKSDIKYLFIRISIVLFSICLLAFFAAMVLQKNAELDRVIVGQSKQLSLIGNAFTTYLAPDSVIAAGAEKVEGYIKDFRLKLKLASYYQFKVLQIEGTHTRIIYDEENPANNGKDFDFWKEMQDARQTNRQTFHLVKDGGRLVYSLVQPLQIENELTDRLVLIQCDLKPFLKNDLRAVLPHGLGLIGIWFILELLLFLLLKPVDSALSYFRESFKRLQEGKSVLKPETGYKYFHTEYDLLKEASRKFIKIEEVQLDRSEEQKQIKEFLNIVTAAAEGDFTVQASVTADALGALSDSFNLMISDLSKLIKDVKNAAFQVAGSTADILANIEEMAQGAEDQARQTENISRLAHEMNEIFVNTRESAQKSAKAAQEARLVAQKGEAVVQKAIEGMHNIRRSVREAMKQVRFLDENSARIGEISDFIAEISSRTNLLALNASIEAARAGESGRGFSIVAEEIRNLAESTNTSAEEISKLIEAIQKSISLTLENIENGNSEVAVGVQLVDQTGDALREILEKVEISSNAASDISQATEEQTRYSQQIARALEEIAGIAKATADRAQQSRQAAQQLEALSKELNKAVEKFKLSNNGATQ</sequence>
<reference evidence="10 11" key="1">
    <citation type="submission" date="2011-09" db="EMBL/GenBank/DDBJ databases">
        <title>The permanent draft genome of Caldithrix abyssi DSM 13497.</title>
        <authorList>
            <consortium name="US DOE Joint Genome Institute (JGI-PGF)"/>
            <person name="Lucas S."/>
            <person name="Han J."/>
            <person name="Lapidus A."/>
            <person name="Bruce D."/>
            <person name="Goodwin L."/>
            <person name="Pitluck S."/>
            <person name="Peters L."/>
            <person name="Kyrpides N."/>
            <person name="Mavromatis K."/>
            <person name="Ivanova N."/>
            <person name="Mikhailova N."/>
            <person name="Chertkov O."/>
            <person name="Detter J.C."/>
            <person name="Tapia R."/>
            <person name="Han C."/>
            <person name="Land M."/>
            <person name="Hauser L."/>
            <person name="Markowitz V."/>
            <person name="Cheng J.-F."/>
            <person name="Hugenholtz P."/>
            <person name="Woyke T."/>
            <person name="Wu D."/>
            <person name="Spring S."/>
            <person name="Brambilla E."/>
            <person name="Klenk H.-P."/>
            <person name="Eisen J.A."/>
        </authorList>
    </citation>
    <scope>NUCLEOTIDE SEQUENCE [LARGE SCALE GENOMIC DNA]</scope>
    <source>
        <strain evidence="10 11">DSM 13497</strain>
    </source>
</reference>
<reference evidence="9 12" key="2">
    <citation type="submission" date="2016-11" db="EMBL/GenBank/DDBJ databases">
        <title>Genomic analysis of Caldithrix abyssi and proposal of a novel bacterial phylum Caldithrichaeota.</title>
        <authorList>
            <person name="Kublanov I."/>
            <person name="Sigalova O."/>
            <person name="Gavrilov S."/>
            <person name="Lebedinsky A."/>
            <person name="Ivanova N."/>
            <person name="Daum C."/>
            <person name="Reddy T."/>
            <person name="Klenk H.P."/>
            <person name="Goker M."/>
            <person name="Reva O."/>
            <person name="Miroshnichenko M."/>
            <person name="Kyprides N."/>
            <person name="Woyke T."/>
            <person name="Gelfand M."/>
        </authorList>
    </citation>
    <scope>NUCLEOTIDE SEQUENCE [LARGE SCALE GENOMIC DNA]</scope>
    <source>
        <strain evidence="9 12">LF13</strain>
    </source>
</reference>
<evidence type="ECO:0000313" key="10">
    <source>
        <dbReference type="EMBL" id="EHO41769.1"/>
    </source>
</evidence>
<feature type="domain" description="Methyl-accepting transducer" evidence="7">
    <location>
        <begin position="314"/>
        <end position="550"/>
    </location>
</feature>
<dbReference type="PANTHER" id="PTHR32089">
    <property type="entry name" value="METHYL-ACCEPTING CHEMOTAXIS PROTEIN MCPB"/>
    <property type="match status" value="1"/>
</dbReference>
<dbReference type="GO" id="GO:0007165">
    <property type="term" value="P:signal transduction"/>
    <property type="evidence" value="ECO:0007669"/>
    <property type="project" value="UniProtKB-KW"/>
</dbReference>
<comment type="similarity">
    <text evidence="3">Belongs to the methyl-accepting chemotaxis (MCP) protein family.</text>
</comment>
<keyword evidence="5" id="KW-0175">Coiled coil</keyword>